<dbReference type="GO" id="GO:0008270">
    <property type="term" value="F:zinc ion binding"/>
    <property type="evidence" value="ECO:0007669"/>
    <property type="project" value="UniProtKB-KW"/>
</dbReference>
<keyword evidence="8" id="KW-1185">Reference proteome</keyword>
<evidence type="ECO:0000313" key="8">
    <source>
        <dbReference type="Proteomes" id="UP001275084"/>
    </source>
</evidence>
<organism evidence="7 8">
    <name type="scientific">Lasiosphaeria hispida</name>
    <dbReference type="NCBI Taxonomy" id="260671"/>
    <lineage>
        <taxon>Eukaryota</taxon>
        <taxon>Fungi</taxon>
        <taxon>Dikarya</taxon>
        <taxon>Ascomycota</taxon>
        <taxon>Pezizomycotina</taxon>
        <taxon>Sordariomycetes</taxon>
        <taxon>Sordariomycetidae</taxon>
        <taxon>Sordariales</taxon>
        <taxon>Lasiosphaeriaceae</taxon>
        <taxon>Lasiosphaeria</taxon>
    </lineage>
</organism>
<evidence type="ECO:0000256" key="1">
    <source>
        <dbReference type="ARBA" id="ARBA00022723"/>
    </source>
</evidence>
<comment type="caution">
    <text evidence="7">The sequence shown here is derived from an EMBL/GenBank/DDBJ whole genome shotgun (WGS) entry which is preliminary data.</text>
</comment>
<evidence type="ECO:0000256" key="4">
    <source>
        <dbReference type="PROSITE-ProRule" id="PRU00134"/>
    </source>
</evidence>
<feature type="region of interest" description="Disordered" evidence="5">
    <location>
        <begin position="129"/>
        <end position="150"/>
    </location>
</feature>
<dbReference type="Proteomes" id="UP001275084">
    <property type="component" value="Unassembled WGS sequence"/>
</dbReference>
<dbReference type="Gene3D" id="6.10.140.2220">
    <property type="match status" value="1"/>
</dbReference>
<feature type="compositionally biased region" description="Basic and acidic residues" evidence="5">
    <location>
        <begin position="137"/>
        <end position="150"/>
    </location>
</feature>
<dbReference type="InterPro" id="IPR002893">
    <property type="entry name" value="Znf_MYND"/>
</dbReference>
<dbReference type="AlphaFoldDB" id="A0AAJ0MBZ8"/>
<sequence length="576" mass="63653">MDDSFLELYQQQSLSSPEEMDQVEALFANMPSPKEEQTTLRTADRMVRYRLAFEKFVSDLKTPSASNDDDHAELGEHVKRGLELGSVDHILSQIAKMALLREPEHDDQSAKAKYFRYLRWAARGRKYDDSPLTTAQEKQDPSKPEFNMKAEGPHGKYAILPGPAVILGCAHCGKLRSKASMVGCEDCTLITGGYDICTVAGYCGAKCQKKHRKEHGKICKQIRGLNRAAQVFQQVFVHFLQTVHDPTRNIAEVSLGLSEAGSMVAVKMEPNTLLNLACLGKPVVEAAKTPKMIVANPELRKAALMVGNSSAVATSAKSLLEYFVRPACKSMERVAILPKNMFRPAELIDDSGASHFNALTPHEVIRLTLECGRQYALDPAGCAFGWEEHLASWESFAAHRVALVVEVCTLPPSAPWNRVDLSAMAKQRDCAGTVVGEPRAEVALARRVVADLAVPAIEMYMTMGPFQAGGVVGGWEEFLGTDVTHAWFAGQAQGLVAAVERLLRDKAEAFERETGLRFFLNRELDVRVVIGPELARGLARVWMGWEEVEGLRGDVNRLKQAWRSRWDVVFGMRGGI</sequence>
<keyword evidence="2 4" id="KW-0863">Zinc-finger</keyword>
<dbReference type="PROSITE" id="PS50865">
    <property type="entry name" value="ZF_MYND_2"/>
    <property type="match status" value="1"/>
</dbReference>
<proteinExistence type="predicted"/>
<keyword evidence="3" id="KW-0862">Zinc</keyword>
<evidence type="ECO:0000259" key="6">
    <source>
        <dbReference type="PROSITE" id="PS50865"/>
    </source>
</evidence>
<evidence type="ECO:0000256" key="3">
    <source>
        <dbReference type="ARBA" id="ARBA00022833"/>
    </source>
</evidence>
<keyword evidence="1" id="KW-0479">Metal-binding</keyword>
<dbReference type="Pfam" id="PF01753">
    <property type="entry name" value="zf-MYND"/>
    <property type="match status" value="1"/>
</dbReference>
<evidence type="ECO:0000313" key="7">
    <source>
        <dbReference type="EMBL" id="KAK3349076.1"/>
    </source>
</evidence>
<reference evidence="7" key="1">
    <citation type="journal article" date="2023" name="Mol. Phylogenet. Evol.">
        <title>Genome-scale phylogeny and comparative genomics of the fungal order Sordariales.</title>
        <authorList>
            <person name="Hensen N."/>
            <person name="Bonometti L."/>
            <person name="Westerberg I."/>
            <person name="Brannstrom I.O."/>
            <person name="Guillou S."/>
            <person name="Cros-Aarteil S."/>
            <person name="Calhoun S."/>
            <person name="Haridas S."/>
            <person name="Kuo A."/>
            <person name="Mondo S."/>
            <person name="Pangilinan J."/>
            <person name="Riley R."/>
            <person name="LaButti K."/>
            <person name="Andreopoulos B."/>
            <person name="Lipzen A."/>
            <person name="Chen C."/>
            <person name="Yan M."/>
            <person name="Daum C."/>
            <person name="Ng V."/>
            <person name="Clum A."/>
            <person name="Steindorff A."/>
            <person name="Ohm R.A."/>
            <person name="Martin F."/>
            <person name="Silar P."/>
            <person name="Natvig D.O."/>
            <person name="Lalanne C."/>
            <person name="Gautier V."/>
            <person name="Ament-Velasquez S.L."/>
            <person name="Kruys A."/>
            <person name="Hutchinson M.I."/>
            <person name="Powell A.J."/>
            <person name="Barry K."/>
            <person name="Miller A.N."/>
            <person name="Grigoriev I.V."/>
            <person name="Debuchy R."/>
            <person name="Gladieux P."/>
            <person name="Hiltunen Thoren M."/>
            <person name="Johannesson H."/>
        </authorList>
    </citation>
    <scope>NUCLEOTIDE SEQUENCE</scope>
    <source>
        <strain evidence="7">CBS 955.72</strain>
    </source>
</reference>
<evidence type="ECO:0000256" key="2">
    <source>
        <dbReference type="ARBA" id="ARBA00022771"/>
    </source>
</evidence>
<reference evidence="7" key="2">
    <citation type="submission" date="2023-06" db="EMBL/GenBank/DDBJ databases">
        <authorList>
            <consortium name="Lawrence Berkeley National Laboratory"/>
            <person name="Haridas S."/>
            <person name="Hensen N."/>
            <person name="Bonometti L."/>
            <person name="Westerberg I."/>
            <person name="Brannstrom I.O."/>
            <person name="Guillou S."/>
            <person name="Cros-Aarteil S."/>
            <person name="Calhoun S."/>
            <person name="Kuo A."/>
            <person name="Mondo S."/>
            <person name="Pangilinan J."/>
            <person name="Riley R."/>
            <person name="Labutti K."/>
            <person name="Andreopoulos B."/>
            <person name="Lipzen A."/>
            <person name="Chen C."/>
            <person name="Yanf M."/>
            <person name="Daum C."/>
            <person name="Ng V."/>
            <person name="Clum A."/>
            <person name="Steindorff A."/>
            <person name="Ohm R."/>
            <person name="Martin F."/>
            <person name="Silar P."/>
            <person name="Natvig D."/>
            <person name="Lalanne C."/>
            <person name="Gautier V."/>
            <person name="Ament-Velasquez S.L."/>
            <person name="Kruys A."/>
            <person name="Hutchinson M.I."/>
            <person name="Powell A.J."/>
            <person name="Barry K."/>
            <person name="Miller A.N."/>
            <person name="Grigoriev I.V."/>
            <person name="Debuchy R."/>
            <person name="Gladieux P."/>
            <person name="Thoren M.H."/>
            <person name="Johannesson H."/>
        </authorList>
    </citation>
    <scope>NUCLEOTIDE SEQUENCE</scope>
    <source>
        <strain evidence="7">CBS 955.72</strain>
    </source>
</reference>
<gene>
    <name evidence="7" type="ORF">B0T25DRAFT_609569</name>
</gene>
<evidence type="ECO:0000256" key="5">
    <source>
        <dbReference type="SAM" id="MobiDB-lite"/>
    </source>
</evidence>
<feature type="domain" description="MYND-type" evidence="6">
    <location>
        <begin position="169"/>
        <end position="219"/>
    </location>
</feature>
<name>A0AAJ0MBZ8_9PEZI</name>
<dbReference type="EMBL" id="JAUIQD010000005">
    <property type="protein sequence ID" value="KAK3349076.1"/>
    <property type="molecule type" value="Genomic_DNA"/>
</dbReference>
<accession>A0AAJ0MBZ8</accession>
<protein>
    <recommendedName>
        <fullName evidence="6">MYND-type domain-containing protein</fullName>
    </recommendedName>
</protein>